<dbReference type="Pfam" id="PF03401">
    <property type="entry name" value="TctC"/>
    <property type="match status" value="1"/>
</dbReference>
<feature type="chain" id="PRO_5014731163" evidence="2">
    <location>
        <begin position="23"/>
        <end position="323"/>
    </location>
</feature>
<dbReference type="InterPro" id="IPR042100">
    <property type="entry name" value="Bug_dom1"/>
</dbReference>
<dbReference type="PANTHER" id="PTHR42928">
    <property type="entry name" value="TRICARBOXYLATE-BINDING PROTEIN"/>
    <property type="match status" value="1"/>
</dbReference>
<evidence type="ECO:0000313" key="4">
    <source>
        <dbReference type="Proteomes" id="UP000235994"/>
    </source>
</evidence>
<evidence type="ECO:0000256" key="1">
    <source>
        <dbReference type="ARBA" id="ARBA00006987"/>
    </source>
</evidence>
<dbReference type="PIRSF" id="PIRSF017082">
    <property type="entry name" value="YflP"/>
    <property type="match status" value="1"/>
</dbReference>
<comment type="caution">
    <text evidence="3">The sequence shown here is derived from an EMBL/GenBank/DDBJ whole genome shotgun (WGS) entry which is preliminary data.</text>
</comment>
<organism evidence="3 4">
    <name type="scientific">Achromobacter pulmonis</name>
    <dbReference type="NCBI Taxonomy" id="1389932"/>
    <lineage>
        <taxon>Bacteria</taxon>
        <taxon>Pseudomonadati</taxon>
        <taxon>Pseudomonadota</taxon>
        <taxon>Betaproteobacteria</taxon>
        <taxon>Burkholderiales</taxon>
        <taxon>Alcaligenaceae</taxon>
        <taxon>Achromobacter</taxon>
    </lineage>
</organism>
<dbReference type="Gene3D" id="3.40.190.10">
    <property type="entry name" value="Periplasmic binding protein-like II"/>
    <property type="match status" value="1"/>
</dbReference>
<dbReference type="EMBL" id="POQS01000001">
    <property type="protein sequence ID" value="PND35454.1"/>
    <property type="molecule type" value="Genomic_DNA"/>
</dbReference>
<protein>
    <submittedName>
        <fullName evidence="3">Tripartite tricarboxylate transporter substrate binding protein</fullName>
    </submittedName>
</protein>
<accession>A0A2N8KPS3</accession>
<dbReference type="AlphaFoldDB" id="A0A2N8KPS3"/>
<comment type="similarity">
    <text evidence="1">Belongs to the UPF0065 (bug) family.</text>
</comment>
<evidence type="ECO:0000313" key="3">
    <source>
        <dbReference type="EMBL" id="PND35454.1"/>
    </source>
</evidence>
<dbReference type="CDD" id="cd13578">
    <property type="entry name" value="PBP2_Bug27"/>
    <property type="match status" value="1"/>
</dbReference>
<keyword evidence="4" id="KW-1185">Reference proteome</keyword>
<reference evidence="3 4" key="1">
    <citation type="submission" date="2018-01" db="EMBL/GenBank/DDBJ databases">
        <title>The draft genome of an aniline degradation strain ANB-1.</title>
        <authorList>
            <person name="Zhang L."/>
            <person name="Jiang J."/>
        </authorList>
    </citation>
    <scope>NUCLEOTIDE SEQUENCE [LARGE SCALE GENOMIC DNA]</scope>
    <source>
        <strain evidence="3 4">ANB-1</strain>
    </source>
</reference>
<dbReference type="InterPro" id="IPR005064">
    <property type="entry name" value="BUG"/>
</dbReference>
<sequence length="323" mass="34233">MRAWIAGWMVAAGLAAAAPAQAADQWPAKPVKLLVGFPPGQATDAVARLLAERLSAKLNQPVIVENRPGQGGSIALAALAKAAPDGYTMMLSATASLVTNPHLYKSTGYDTLRDFAPVSLVADLPMVLVANASQPFSDVAGLRGYAQRHPGALNFSSSGNGTLSHLGMVMLERQAQLQLTHIPYQGSAKAMTDMIAGNVAIGLDTVAVTLPHIQSGRLKALAVGSSQRLPMLPDTPTFAEAGYPDFQANPWLGMLFPKGTPRPIVQRMNQELREAVATPALAQSLKSIGAFARTDTPEDFTQLLRREYGTWGELVQLSGSRVD</sequence>
<gene>
    <name evidence="3" type="ORF">C1I89_03550</name>
</gene>
<dbReference type="Gene3D" id="3.40.190.150">
    <property type="entry name" value="Bordetella uptake gene, domain 1"/>
    <property type="match status" value="1"/>
</dbReference>
<keyword evidence="2" id="KW-0732">Signal</keyword>
<name>A0A2N8KPS3_9BURK</name>
<dbReference type="RefSeq" id="WP_102771387.1">
    <property type="nucleotide sequence ID" value="NZ_POQS01000001.1"/>
</dbReference>
<proteinExistence type="inferred from homology"/>
<feature type="signal peptide" evidence="2">
    <location>
        <begin position="1"/>
        <end position="22"/>
    </location>
</feature>
<dbReference type="SUPFAM" id="SSF53850">
    <property type="entry name" value="Periplasmic binding protein-like II"/>
    <property type="match status" value="1"/>
</dbReference>
<evidence type="ECO:0000256" key="2">
    <source>
        <dbReference type="SAM" id="SignalP"/>
    </source>
</evidence>
<dbReference type="PANTHER" id="PTHR42928:SF5">
    <property type="entry name" value="BLR1237 PROTEIN"/>
    <property type="match status" value="1"/>
</dbReference>
<dbReference type="Proteomes" id="UP000235994">
    <property type="component" value="Unassembled WGS sequence"/>
</dbReference>